<reference evidence="2" key="1">
    <citation type="submission" date="2016-10" db="EMBL/GenBank/DDBJ databases">
        <authorList>
            <person name="Varghese N."/>
            <person name="Submissions S."/>
        </authorList>
    </citation>
    <scope>NUCLEOTIDE SEQUENCE [LARGE SCALE GENOMIC DNA]</scope>
    <source>
        <strain evidence="2">CGMCC 4.7047</strain>
    </source>
</reference>
<accession>A0A1I6WEA4</accession>
<keyword evidence="2" id="KW-1185">Reference proteome</keyword>
<sequence>MIDLDEKNKLNDTDSLVGALESYMDGRIAQIEPQSYTFS</sequence>
<dbReference type="EMBL" id="FPAB01000027">
    <property type="protein sequence ID" value="SFT24323.1"/>
    <property type="molecule type" value="Genomic_DNA"/>
</dbReference>
<dbReference type="Proteomes" id="UP000198873">
    <property type="component" value="Unassembled WGS sequence"/>
</dbReference>
<protein>
    <submittedName>
        <fullName evidence="1">Uncharacterized protein</fullName>
    </submittedName>
</protein>
<evidence type="ECO:0000313" key="2">
    <source>
        <dbReference type="Proteomes" id="UP000198873"/>
    </source>
</evidence>
<gene>
    <name evidence="1" type="ORF">SAMN05444716_1271</name>
</gene>
<name>A0A1I6WEA4_9ACTN</name>
<proteinExistence type="predicted"/>
<organism evidence="1 2">
    <name type="scientific">Streptomyces harbinensis</name>
    <dbReference type="NCBI Taxonomy" id="1176198"/>
    <lineage>
        <taxon>Bacteria</taxon>
        <taxon>Bacillati</taxon>
        <taxon>Actinomycetota</taxon>
        <taxon>Actinomycetes</taxon>
        <taxon>Kitasatosporales</taxon>
        <taxon>Streptomycetaceae</taxon>
        <taxon>Streptomyces</taxon>
    </lineage>
</organism>
<evidence type="ECO:0000313" key="1">
    <source>
        <dbReference type="EMBL" id="SFT24323.1"/>
    </source>
</evidence>
<dbReference type="AlphaFoldDB" id="A0A1I6WEA4"/>